<evidence type="ECO:0000256" key="3">
    <source>
        <dbReference type="ARBA" id="ARBA00022676"/>
    </source>
</evidence>
<feature type="transmembrane region" description="Helical" evidence="8">
    <location>
        <begin position="15"/>
        <end position="34"/>
    </location>
</feature>
<accession>D6Z046</accession>
<feature type="transmembrane region" description="Helical" evidence="8">
    <location>
        <begin position="385"/>
        <end position="401"/>
    </location>
</feature>
<feature type="transmembrane region" description="Helical" evidence="8">
    <location>
        <begin position="142"/>
        <end position="162"/>
    </location>
</feature>
<dbReference type="AlphaFoldDB" id="D6Z046"/>
<dbReference type="RefSeq" id="WP_013164591.1">
    <property type="nucleotide sequence ID" value="NC_014216.1"/>
</dbReference>
<keyword evidence="11" id="KW-1185">Reference proteome</keyword>
<reference evidence="11" key="1">
    <citation type="submission" date="2010-02" db="EMBL/GenBank/DDBJ databases">
        <title>Complete sequence of Desulfurivibrio alkaliphilus AHT2.</title>
        <authorList>
            <consortium name="US DOE Joint Genome Institute"/>
            <person name="Pitluck S."/>
            <person name="Chertkov O."/>
            <person name="Detter J.C."/>
            <person name="Han C."/>
            <person name="Tapia R."/>
            <person name="Larimer F."/>
            <person name="Land M."/>
            <person name="Hauser L."/>
            <person name="Kyrpides N."/>
            <person name="Mikhailova N."/>
            <person name="Sorokin D.Y."/>
            <person name="Muyzer G."/>
            <person name="Woyke T."/>
        </authorList>
    </citation>
    <scope>NUCLEOTIDE SEQUENCE [LARGE SCALE GENOMIC DNA]</scope>
    <source>
        <strain evidence="11">DSM 19089 / UNIQEM U267 / AHT2</strain>
    </source>
</reference>
<protein>
    <recommendedName>
        <fullName evidence="9">Glycosyltransferase RgtA/B/C/D-like domain-containing protein</fullName>
    </recommendedName>
</protein>
<keyword evidence="4" id="KW-0808">Transferase</keyword>
<evidence type="ECO:0000313" key="11">
    <source>
        <dbReference type="Proteomes" id="UP000001508"/>
    </source>
</evidence>
<comment type="subcellular location">
    <subcellularLocation>
        <location evidence="1">Cell membrane</location>
        <topology evidence="1">Multi-pass membrane protein</topology>
    </subcellularLocation>
</comment>
<dbReference type="InterPro" id="IPR038731">
    <property type="entry name" value="RgtA/B/C-like"/>
</dbReference>
<evidence type="ECO:0000256" key="4">
    <source>
        <dbReference type="ARBA" id="ARBA00022679"/>
    </source>
</evidence>
<feature type="transmembrane region" description="Helical" evidence="8">
    <location>
        <begin position="89"/>
        <end position="107"/>
    </location>
</feature>
<gene>
    <name evidence="10" type="ordered locus">DaAHT2_2414</name>
</gene>
<keyword evidence="6 8" id="KW-1133">Transmembrane helix</keyword>
<feature type="transmembrane region" description="Helical" evidence="8">
    <location>
        <begin position="171"/>
        <end position="189"/>
    </location>
</feature>
<dbReference type="Pfam" id="PF13231">
    <property type="entry name" value="PMT_2"/>
    <property type="match status" value="1"/>
</dbReference>
<evidence type="ECO:0000256" key="7">
    <source>
        <dbReference type="ARBA" id="ARBA00023136"/>
    </source>
</evidence>
<dbReference type="OrthoDB" id="5528905at2"/>
<dbReference type="GO" id="GO:0005886">
    <property type="term" value="C:plasma membrane"/>
    <property type="evidence" value="ECO:0007669"/>
    <property type="project" value="UniProtKB-SubCell"/>
</dbReference>
<dbReference type="KEGG" id="dak:DaAHT2_2414"/>
<evidence type="ECO:0000259" key="9">
    <source>
        <dbReference type="Pfam" id="PF13231"/>
    </source>
</evidence>
<proteinExistence type="predicted"/>
<evidence type="ECO:0000256" key="8">
    <source>
        <dbReference type="SAM" id="Phobius"/>
    </source>
</evidence>
<dbReference type="HOGENOM" id="CLU_470701_0_0_7"/>
<feature type="transmembrane region" description="Helical" evidence="8">
    <location>
        <begin position="362"/>
        <end position="378"/>
    </location>
</feature>
<dbReference type="EMBL" id="CP001940">
    <property type="protein sequence ID" value="ADH87079.1"/>
    <property type="molecule type" value="Genomic_DNA"/>
</dbReference>
<dbReference type="STRING" id="589865.DaAHT2_2414"/>
<feature type="transmembrane region" description="Helical" evidence="8">
    <location>
        <begin position="332"/>
        <end position="356"/>
    </location>
</feature>
<name>D6Z046_DESAT</name>
<evidence type="ECO:0000256" key="5">
    <source>
        <dbReference type="ARBA" id="ARBA00022692"/>
    </source>
</evidence>
<evidence type="ECO:0000256" key="2">
    <source>
        <dbReference type="ARBA" id="ARBA00022475"/>
    </source>
</evidence>
<keyword evidence="2" id="KW-1003">Cell membrane</keyword>
<feature type="transmembrane region" description="Helical" evidence="8">
    <location>
        <begin position="284"/>
        <end position="304"/>
    </location>
</feature>
<dbReference type="GO" id="GO:0009103">
    <property type="term" value="P:lipopolysaccharide biosynthetic process"/>
    <property type="evidence" value="ECO:0007669"/>
    <property type="project" value="UniProtKB-ARBA"/>
</dbReference>
<dbReference type="Proteomes" id="UP000001508">
    <property type="component" value="Chromosome"/>
</dbReference>
<feature type="transmembrane region" description="Helical" evidence="8">
    <location>
        <begin position="243"/>
        <end position="264"/>
    </location>
</feature>
<keyword evidence="5 8" id="KW-0812">Transmembrane</keyword>
<keyword evidence="3" id="KW-0328">Glycosyltransferase</keyword>
<sequence length="579" mass="64851">MPKDIFPICRRRHQGHLLIAGLSLLFPVLLYRARHLDDNALTSWQWVFAAADPLHLWLLLLLLTPLFWLLALAPQWWRARRGRETGGGLPAPALIAPVAFLACLLFMDSPEMIVDAGRYFIQAKSFSEHGPLYFYREWGREIFAWTDLPLMSMLYGLLFTIFGESRLAAQLLNALLFALTTLLIAQLGRDLWDEDTGRAGALLFLGFPYLYSQTPLLLVDIGTMFFLLLALASLHRAMTRGGWYIPLTALAVLGVLLVKYSAWLLLSGLVPIFFCSLAPQPRRAVIRAVLALLPGLLAAAAFFWGQREIMAEQIALLLEFQRPALKGGWSEGLISTFFFQTHPLLTAALLYSFFRAGYRRDLRYLAVAWLVILLLVVLELRRIRYSLPIFPLLALMAGYGLRDLADPALRRHLLLVVAGSSLLLAWGAFKPFLNSTGDRNLMEAGHFLSALPPHRVGVVVLAEPEPVLDPRVTLPLLDLFSTQKLIYLPPASPPPPPDGVSESPLRFSWEMNLPEFYTAAPAFRPETVVVIKGSPAARTPPEVIMLLDNYRHAAQFSAHSGVFQYRPLVTIYHLADAGW</sequence>
<dbReference type="PANTHER" id="PTHR33908">
    <property type="entry name" value="MANNOSYLTRANSFERASE YKCB-RELATED"/>
    <property type="match status" value="1"/>
</dbReference>
<keyword evidence="7 8" id="KW-0472">Membrane</keyword>
<evidence type="ECO:0000313" key="10">
    <source>
        <dbReference type="EMBL" id="ADH87079.1"/>
    </source>
</evidence>
<dbReference type="PANTHER" id="PTHR33908:SF11">
    <property type="entry name" value="MEMBRANE PROTEIN"/>
    <property type="match status" value="1"/>
</dbReference>
<evidence type="ECO:0000256" key="1">
    <source>
        <dbReference type="ARBA" id="ARBA00004651"/>
    </source>
</evidence>
<organism evidence="10 11">
    <name type="scientific">Desulfurivibrio alkaliphilus (strain DSM 19089 / UNIQEM U267 / AHT2)</name>
    <dbReference type="NCBI Taxonomy" id="589865"/>
    <lineage>
        <taxon>Bacteria</taxon>
        <taxon>Pseudomonadati</taxon>
        <taxon>Thermodesulfobacteriota</taxon>
        <taxon>Desulfobulbia</taxon>
        <taxon>Desulfobulbales</taxon>
        <taxon>Desulfobulbaceae</taxon>
        <taxon>Desulfurivibrio</taxon>
    </lineage>
</organism>
<dbReference type="GO" id="GO:0016763">
    <property type="term" value="F:pentosyltransferase activity"/>
    <property type="evidence" value="ECO:0007669"/>
    <property type="project" value="TreeGrafter"/>
</dbReference>
<feature type="transmembrane region" description="Helical" evidence="8">
    <location>
        <begin position="209"/>
        <end position="231"/>
    </location>
</feature>
<dbReference type="InParanoid" id="D6Z046"/>
<evidence type="ECO:0000256" key="6">
    <source>
        <dbReference type="ARBA" id="ARBA00022989"/>
    </source>
</evidence>
<dbReference type="InterPro" id="IPR050297">
    <property type="entry name" value="LipidA_mod_glycosyltrf_83"/>
</dbReference>
<feature type="domain" description="Glycosyltransferase RgtA/B/C/D-like" evidence="9">
    <location>
        <begin position="149"/>
        <end position="303"/>
    </location>
</feature>
<feature type="transmembrane region" description="Helical" evidence="8">
    <location>
        <begin position="413"/>
        <end position="433"/>
    </location>
</feature>
<feature type="transmembrane region" description="Helical" evidence="8">
    <location>
        <begin position="54"/>
        <end position="77"/>
    </location>
</feature>